<reference evidence="2 3" key="1">
    <citation type="submission" date="2019-08" db="EMBL/GenBank/DDBJ databases">
        <title>In-depth cultivation of the pig gut microbiome towards novel bacterial diversity and tailored functional studies.</title>
        <authorList>
            <person name="Wylensek D."/>
            <person name="Hitch T.C.A."/>
            <person name="Clavel T."/>
        </authorList>
    </citation>
    <scope>NUCLEOTIDE SEQUENCE [LARGE SCALE GENOMIC DNA]</scope>
    <source>
        <strain evidence="2 3">WCA-380-WT-2B</strain>
    </source>
</reference>
<dbReference type="EMBL" id="VULQ01000005">
    <property type="protein sequence ID" value="MSS77809.1"/>
    <property type="molecule type" value="Genomic_DNA"/>
</dbReference>
<dbReference type="AlphaFoldDB" id="A0A6N7VVU7"/>
<dbReference type="RefSeq" id="WP_154540325.1">
    <property type="nucleotide sequence ID" value="NZ_VULQ01000005.1"/>
</dbReference>
<dbReference type="Pfam" id="PF01966">
    <property type="entry name" value="HD"/>
    <property type="match status" value="1"/>
</dbReference>
<comment type="caution">
    <text evidence="2">The sequence shown here is derived from an EMBL/GenBank/DDBJ whole genome shotgun (WGS) entry which is preliminary data.</text>
</comment>
<gene>
    <name evidence="2" type="ORF">FYJ26_05175</name>
</gene>
<proteinExistence type="predicted"/>
<dbReference type="NCBIfam" id="TIGR00277">
    <property type="entry name" value="HDIG"/>
    <property type="match status" value="1"/>
</dbReference>
<dbReference type="Gene3D" id="1.10.3210.10">
    <property type="entry name" value="Hypothetical protein af1432"/>
    <property type="match status" value="1"/>
</dbReference>
<accession>A0A6N7VVU7</accession>
<dbReference type="InterPro" id="IPR006674">
    <property type="entry name" value="HD_domain"/>
</dbReference>
<evidence type="ECO:0000259" key="1">
    <source>
        <dbReference type="Pfam" id="PF01966"/>
    </source>
</evidence>
<keyword evidence="3" id="KW-1185">Reference proteome</keyword>
<sequence>MYKKNYGNIPNKDKIHYYLIESNENLGEWVSHSKLIGKSARDIADKIGLDKDIAYAIGSLHDIGKSKRKTGLSQIMESFYMLRNEAYFFPAKISISHSFIIKDIKAYVGDDNIGKRDRKILENFLISHDYNDYDKLIQLLDNSITDTFVGIEKKQEILKEKYGKIPFEKEKYKILKKYEMYFEEKLGEKIEYFLRKNGPLSNGLGRQK</sequence>
<name>A0A6N7VVU7_9FIRM</name>
<feature type="domain" description="HD" evidence="1">
    <location>
        <begin position="31"/>
        <end position="92"/>
    </location>
</feature>
<evidence type="ECO:0000313" key="3">
    <source>
        <dbReference type="Proteomes" id="UP000441925"/>
    </source>
</evidence>
<dbReference type="InterPro" id="IPR006675">
    <property type="entry name" value="HDIG_dom"/>
</dbReference>
<dbReference type="SUPFAM" id="SSF109604">
    <property type="entry name" value="HD-domain/PDEase-like"/>
    <property type="match status" value="1"/>
</dbReference>
<evidence type="ECO:0000313" key="2">
    <source>
        <dbReference type="EMBL" id="MSS77809.1"/>
    </source>
</evidence>
<organism evidence="2 3">
    <name type="scientific">Anaerococcus porci</name>
    <dbReference type="NCBI Taxonomy" id="2652269"/>
    <lineage>
        <taxon>Bacteria</taxon>
        <taxon>Bacillati</taxon>
        <taxon>Bacillota</taxon>
        <taxon>Tissierellia</taxon>
        <taxon>Tissierellales</taxon>
        <taxon>Peptoniphilaceae</taxon>
        <taxon>Anaerococcus</taxon>
    </lineage>
</organism>
<protein>
    <submittedName>
        <fullName evidence="2">HD domain-containing protein</fullName>
    </submittedName>
</protein>
<dbReference type="Proteomes" id="UP000441925">
    <property type="component" value="Unassembled WGS sequence"/>
</dbReference>